<sequence length="274" mass="30094">MLSAEHLLVLKAAAAGCACYLLSFRLSDVLSLRLISRYRSWAAKEQLEWNGRLPSTLHALAITFITAYLFLVSSVFAKDKIGDDPFVLRTSALSTATLGFSLGYFATDLVLLAHYYPAFGGPEMALHHVAAIASVAAAAFQSQAHAYTLALLATECTTPFVNLRFLLDKGGWRQHPAYTANGMALLFSWILGRIVLFVFFFHHVWLHLGEFHLITPLSRWLIYVVPPVLFTLNMVWFNKILRGALKLIFVPKPAPGGGTEAAPAGTAAAEKKDT</sequence>
<protein>
    <recommendedName>
        <fullName evidence="7">TLC domain-containing protein</fullName>
    </recommendedName>
</protein>
<dbReference type="PANTHER" id="PTHR13439:SF0">
    <property type="entry name" value="TOPOISOMERASE I DAMAGE AFFECTED PROTEIN 4"/>
    <property type="match status" value="1"/>
</dbReference>
<dbReference type="Proteomes" id="UP001055712">
    <property type="component" value="Unassembled WGS sequence"/>
</dbReference>
<feature type="transmembrane region" description="Helical" evidence="6">
    <location>
        <begin position="220"/>
        <end position="237"/>
    </location>
</feature>
<reference evidence="8" key="2">
    <citation type="submission" date="2020-11" db="EMBL/GenBank/DDBJ databases">
        <authorList>
            <person name="Cecchin M."/>
            <person name="Marcolungo L."/>
            <person name="Rossato M."/>
            <person name="Girolomoni L."/>
            <person name="Cosentino E."/>
            <person name="Cuine S."/>
            <person name="Li-Beisson Y."/>
            <person name="Delledonne M."/>
            <person name="Ballottari M."/>
        </authorList>
    </citation>
    <scope>NUCLEOTIDE SEQUENCE</scope>
    <source>
        <strain evidence="8">211/11P</strain>
        <tissue evidence="8">Whole cell</tissue>
    </source>
</reference>
<organism evidence="8 9">
    <name type="scientific">Chlorella vulgaris</name>
    <name type="common">Green alga</name>
    <dbReference type="NCBI Taxonomy" id="3077"/>
    <lineage>
        <taxon>Eukaryota</taxon>
        <taxon>Viridiplantae</taxon>
        <taxon>Chlorophyta</taxon>
        <taxon>core chlorophytes</taxon>
        <taxon>Trebouxiophyceae</taxon>
        <taxon>Chlorellales</taxon>
        <taxon>Chlorellaceae</taxon>
        <taxon>Chlorella clade</taxon>
        <taxon>Chlorella</taxon>
    </lineage>
</organism>
<comment type="caution">
    <text evidence="8">The sequence shown here is derived from an EMBL/GenBank/DDBJ whole genome shotgun (WGS) entry which is preliminary data.</text>
</comment>
<feature type="transmembrane region" description="Helical" evidence="6">
    <location>
        <begin position="56"/>
        <end position="77"/>
    </location>
</feature>
<dbReference type="Pfam" id="PF03798">
    <property type="entry name" value="TRAM_LAG1_CLN8"/>
    <property type="match status" value="1"/>
</dbReference>
<evidence type="ECO:0000256" key="2">
    <source>
        <dbReference type="ARBA" id="ARBA00022692"/>
    </source>
</evidence>
<reference evidence="8" key="1">
    <citation type="journal article" date="2019" name="Plant J.">
        <title>Chlorella vulgaris genome assembly and annotation reveals the molecular basis for metabolic acclimation to high light conditions.</title>
        <authorList>
            <person name="Cecchin M."/>
            <person name="Marcolungo L."/>
            <person name="Rossato M."/>
            <person name="Girolomoni L."/>
            <person name="Cosentino E."/>
            <person name="Cuine S."/>
            <person name="Li-Beisson Y."/>
            <person name="Delledonne M."/>
            <person name="Ballottari M."/>
        </authorList>
    </citation>
    <scope>NUCLEOTIDE SEQUENCE</scope>
    <source>
        <strain evidence="8">211/11P</strain>
    </source>
</reference>
<keyword evidence="4 5" id="KW-0472">Membrane</keyword>
<feature type="transmembrane region" description="Helical" evidence="6">
    <location>
        <begin position="97"/>
        <end position="117"/>
    </location>
</feature>
<feature type="transmembrane region" description="Helical" evidence="6">
    <location>
        <begin position="12"/>
        <end position="35"/>
    </location>
</feature>
<proteinExistence type="predicted"/>
<dbReference type="PROSITE" id="PS50922">
    <property type="entry name" value="TLC"/>
    <property type="match status" value="1"/>
</dbReference>
<feature type="domain" description="TLC" evidence="7">
    <location>
        <begin position="44"/>
        <end position="249"/>
    </location>
</feature>
<evidence type="ECO:0000256" key="3">
    <source>
        <dbReference type="ARBA" id="ARBA00022989"/>
    </source>
</evidence>
<keyword evidence="9" id="KW-1185">Reference proteome</keyword>
<evidence type="ECO:0000313" key="8">
    <source>
        <dbReference type="EMBL" id="KAI3424267.1"/>
    </source>
</evidence>
<feature type="transmembrane region" description="Helical" evidence="6">
    <location>
        <begin position="178"/>
        <end position="200"/>
    </location>
</feature>
<dbReference type="OrthoDB" id="511757at2759"/>
<dbReference type="SMART" id="SM00724">
    <property type="entry name" value="TLC"/>
    <property type="match status" value="1"/>
</dbReference>
<evidence type="ECO:0000256" key="5">
    <source>
        <dbReference type="PROSITE-ProRule" id="PRU00205"/>
    </source>
</evidence>
<evidence type="ECO:0000256" key="1">
    <source>
        <dbReference type="ARBA" id="ARBA00004141"/>
    </source>
</evidence>
<evidence type="ECO:0000313" key="9">
    <source>
        <dbReference type="Proteomes" id="UP001055712"/>
    </source>
</evidence>
<dbReference type="InterPro" id="IPR006634">
    <property type="entry name" value="TLC-dom"/>
</dbReference>
<keyword evidence="2 5" id="KW-0812">Transmembrane</keyword>
<dbReference type="EMBL" id="SIDB01000013">
    <property type="protein sequence ID" value="KAI3424267.1"/>
    <property type="molecule type" value="Genomic_DNA"/>
</dbReference>
<dbReference type="GO" id="GO:0055088">
    <property type="term" value="P:lipid homeostasis"/>
    <property type="evidence" value="ECO:0007669"/>
    <property type="project" value="TreeGrafter"/>
</dbReference>
<dbReference type="PANTHER" id="PTHR13439">
    <property type="entry name" value="CT120 PROTEIN"/>
    <property type="match status" value="1"/>
</dbReference>
<gene>
    <name evidence="8" type="ORF">D9Q98_009621</name>
</gene>
<evidence type="ECO:0000256" key="4">
    <source>
        <dbReference type="ARBA" id="ARBA00023136"/>
    </source>
</evidence>
<evidence type="ECO:0000259" key="7">
    <source>
        <dbReference type="PROSITE" id="PS50922"/>
    </source>
</evidence>
<dbReference type="GO" id="GO:0016020">
    <property type="term" value="C:membrane"/>
    <property type="evidence" value="ECO:0007669"/>
    <property type="project" value="UniProtKB-SubCell"/>
</dbReference>
<dbReference type="AlphaFoldDB" id="A0A9D4YSJ4"/>
<comment type="subcellular location">
    <subcellularLocation>
        <location evidence="1">Membrane</location>
        <topology evidence="1">Multi-pass membrane protein</topology>
    </subcellularLocation>
</comment>
<accession>A0A9D4YSJ4</accession>
<name>A0A9D4YSJ4_CHLVU</name>
<dbReference type="GO" id="GO:0005783">
    <property type="term" value="C:endoplasmic reticulum"/>
    <property type="evidence" value="ECO:0007669"/>
    <property type="project" value="TreeGrafter"/>
</dbReference>
<dbReference type="InterPro" id="IPR050846">
    <property type="entry name" value="TLCD"/>
</dbReference>
<keyword evidence="3 6" id="KW-1133">Transmembrane helix</keyword>
<evidence type="ECO:0000256" key="6">
    <source>
        <dbReference type="SAM" id="Phobius"/>
    </source>
</evidence>